<gene>
    <name evidence="2" type="ORF">AVDCRST_MAG19-1231</name>
</gene>
<evidence type="ECO:0000256" key="1">
    <source>
        <dbReference type="SAM" id="MobiDB-lite"/>
    </source>
</evidence>
<dbReference type="AlphaFoldDB" id="A0A6J4UTV5"/>
<feature type="region of interest" description="Disordered" evidence="1">
    <location>
        <begin position="1"/>
        <end position="42"/>
    </location>
</feature>
<organism evidence="2">
    <name type="scientific">uncultured Thermomicrobiales bacterium</name>
    <dbReference type="NCBI Taxonomy" id="1645740"/>
    <lineage>
        <taxon>Bacteria</taxon>
        <taxon>Pseudomonadati</taxon>
        <taxon>Thermomicrobiota</taxon>
        <taxon>Thermomicrobia</taxon>
        <taxon>Thermomicrobiales</taxon>
        <taxon>environmental samples</taxon>
    </lineage>
</organism>
<accession>A0A6J4UTV5</accession>
<evidence type="ECO:0000313" key="2">
    <source>
        <dbReference type="EMBL" id="CAA9556121.1"/>
    </source>
</evidence>
<reference evidence="2" key="1">
    <citation type="submission" date="2020-02" db="EMBL/GenBank/DDBJ databases">
        <authorList>
            <person name="Meier V. D."/>
        </authorList>
    </citation>
    <scope>NUCLEOTIDE SEQUENCE</scope>
    <source>
        <strain evidence="2">AVDCRST_MAG19</strain>
    </source>
</reference>
<dbReference type="EMBL" id="CADCWL010000053">
    <property type="protein sequence ID" value="CAA9556121.1"/>
    <property type="molecule type" value="Genomic_DNA"/>
</dbReference>
<sequence length="42" mass="4298">MTSTPRRSLGVGTIGTPAGDRTTQEVPTAAPGDVRDRTSARG</sequence>
<protein>
    <submittedName>
        <fullName evidence="2">Uncharacterized protein</fullName>
    </submittedName>
</protein>
<proteinExistence type="predicted"/>
<feature type="compositionally biased region" description="Basic and acidic residues" evidence="1">
    <location>
        <begin position="33"/>
        <end position="42"/>
    </location>
</feature>
<name>A0A6J4UTV5_9BACT</name>